<name>A0A4Y2TMT9_ARAVE</name>
<keyword evidence="2" id="KW-1185">Reference proteome</keyword>
<protein>
    <submittedName>
        <fullName evidence="1">Uncharacterized protein</fullName>
    </submittedName>
</protein>
<accession>A0A4Y2TMT9</accession>
<dbReference type="AlphaFoldDB" id="A0A4Y2TMT9"/>
<evidence type="ECO:0000313" key="2">
    <source>
        <dbReference type="Proteomes" id="UP000499080"/>
    </source>
</evidence>
<reference evidence="1 2" key="1">
    <citation type="journal article" date="2019" name="Sci. Rep.">
        <title>Orb-weaving spider Araneus ventricosus genome elucidates the spidroin gene catalogue.</title>
        <authorList>
            <person name="Kono N."/>
            <person name="Nakamura H."/>
            <person name="Ohtoshi R."/>
            <person name="Moran D.A.P."/>
            <person name="Shinohara A."/>
            <person name="Yoshida Y."/>
            <person name="Fujiwara M."/>
            <person name="Mori M."/>
            <person name="Tomita M."/>
            <person name="Arakawa K."/>
        </authorList>
    </citation>
    <scope>NUCLEOTIDE SEQUENCE [LARGE SCALE GENOMIC DNA]</scope>
</reference>
<feature type="non-terminal residue" evidence="1">
    <location>
        <position position="27"/>
    </location>
</feature>
<proteinExistence type="predicted"/>
<sequence>MERLRKLLAEVDTGKDRDFDNEDNGPK</sequence>
<comment type="caution">
    <text evidence="1">The sequence shown here is derived from an EMBL/GenBank/DDBJ whole genome shotgun (WGS) entry which is preliminary data.</text>
</comment>
<dbReference type="Proteomes" id="UP000499080">
    <property type="component" value="Unassembled WGS sequence"/>
</dbReference>
<evidence type="ECO:0000313" key="1">
    <source>
        <dbReference type="EMBL" id="GBO01953.1"/>
    </source>
</evidence>
<dbReference type="EMBL" id="BGPR01029855">
    <property type="protein sequence ID" value="GBO01953.1"/>
    <property type="molecule type" value="Genomic_DNA"/>
</dbReference>
<organism evidence="1 2">
    <name type="scientific">Araneus ventricosus</name>
    <name type="common">Orbweaver spider</name>
    <name type="synonym">Epeira ventricosa</name>
    <dbReference type="NCBI Taxonomy" id="182803"/>
    <lineage>
        <taxon>Eukaryota</taxon>
        <taxon>Metazoa</taxon>
        <taxon>Ecdysozoa</taxon>
        <taxon>Arthropoda</taxon>
        <taxon>Chelicerata</taxon>
        <taxon>Arachnida</taxon>
        <taxon>Araneae</taxon>
        <taxon>Araneomorphae</taxon>
        <taxon>Entelegynae</taxon>
        <taxon>Araneoidea</taxon>
        <taxon>Araneidae</taxon>
        <taxon>Araneus</taxon>
    </lineage>
</organism>
<gene>
    <name evidence="1" type="ORF">AVEN_85613_1</name>
</gene>